<accession>A0A915LCX9</accession>
<dbReference type="AlphaFoldDB" id="A0A915LCX9"/>
<reference evidence="2" key="1">
    <citation type="submission" date="2022-11" db="UniProtKB">
        <authorList>
            <consortium name="WormBaseParasite"/>
        </authorList>
    </citation>
    <scope>IDENTIFICATION</scope>
</reference>
<evidence type="ECO:0000313" key="2">
    <source>
        <dbReference type="WBParaSite" id="nRc.2.0.1.t47681-RA"/>
    </source>
</evidence>
<organism evidence="1 2">
    <name type="scientific">Romanomermis culicivorax</name>
    <name type="common">Nematode worm</name>
    <dbReference type="NCBI Taxonomy" id="13658"/>
    <lineage>
        <taxon>Eukaryota</taxon>
        <taxon>Metazoa</taxon>
        <taxon>Ecdysozoa</taxon>
        <taxon>Nematoda</taxon>
        <taxon>Enoplea</taxon>
        <taxon>Dorylaimia</taxon>
        <taxon>Mermithida</taxon>
        <taxon>Mermithoidea</taxon>
        <taxon>Mermithidae</taxon>
        <taxon>Romanomermis</taxon>
    </lineage>
</organism>
<protein>
    <submittedName>
        <fullName evidence="2">Uncharacterized protein</fullName>
    </submittedName>
</protein>
<keyword evidence="1" id="KW-1185">Reference proteome</keyword>
<proteinExistence type="predicted"/>
<dbReference type="Proteomes" id="UP000887565">
    <property type="component" value="Unplaced"/>
</dbReference>
<name>A0A915LCX9_ROMCU</name>
<evidence type="ECO:0000313" key="1">
    <source>
        <dbReference type="Proteomes" id="UP000887565"/>
    </source>
</evidence>
<sequence>MFQQSKQLISAISDQFQAQQLCVQHEIQEQVQSTNACFATLAEQMQQLISKTTAAAAARHPPAPRPPPVTLQFHCQETCDIYILNKTLHETELALAFGRPPAHVKPKVLSTHTLYNNDFSRNTFGKDEIYRSAPQRGPPPSANPFGFSDYPSEDYYDYPQPRYDLPHMSYREEDSRIKTIVDNMHPLAINKAATNKRLLRFFFFIPLENEFRYDASNHVKMSALHQLTQDMPSDMIQDMTWYEDAKNFLMFQLALDHNQMTLKRELASITPEAGEEPTMFLSKVMT</sequence>
<dbReference type="WBParaSite" id="nRc.2.0.1.t47681-RA">
    <property type="protein sequence ID" value="nRc.2.0.1.t47681-RA"/>
    <property type="gene ID" value="nRc.2.0.1.g47681"/>
</dbReference>